<proteinExistence type="predicted"/>
<gene>
    <name evidence="1" type="ORF">VII00023_02344</name>
</gene>
<dbReference type="RefSeq" id="WP_006714369.1">
    <property type="nucleotide sequence ID" value="NZ_AFWF01000289.1"/>
</dbReference>
<keyword evidence="2" id="KW-1185">Reference proteome</keyword>
<evidence type="ECO:0000313" key="1">
    <source>
        <dbReference type="EMBL" id="EGU31574.1"/>
    </source>
</evidence>
<dbReference type="AlphaFoldDB" id="F9S7B0"/>
<reference evidence="1 2" key="1">
    <citation type="journal article" date="2012" name="Int. J. Syst. Evol. Microbiol.">
        <title>Vibrio caribbeanicus sp. nov., isolated from the marine sponge Scleritoderma cyanea.</title>
        <authorList>
            <person name="Hoffmann M."/>
            <person name="Monday S.R."/>
            <person name="Allard M.W."/>
            <person name="Strain E.A."/>
            <person name="Whittaker P."/>
            <person name="Naum M."/>
            <person name="McCarthy P.J."/>
            <person name="Lopez J.V."/>
            <person name="Fischer M."/>
            <person name="Brown E.W."/>
        </authorList>
    </citation>
    <scope>NUCLEOTIDE SEQUENCE [LARGE SCALE GENOMIC DNA]</scope>
    <source>
        <strain evidence="1 2">ATCC 700023</strain>
    </source>
</reference>
<dbReference type="EMBL" id="AFWF01000289">
    <property type="protein sequence ID" value="EGU31574.1"/>
    <property type="molecule type" value="Genomic_DNA"/>
</dbReference>
<evidence type="ECO:0000313" key="2">
    <source>
        <dbReference type="Proteomes" id="UP000004605"/>
    </source>
</evidence>
<accession>F9S7B0</accession>
<name>F9S7B0_9VIBR</name>
<dbReference type="OrthoDB" id="6637089at2"/>
<sequence length="138" mass="15917">MSDINIPYQWPSDFPNGLPDNQDVVPAHGQACRLVDCTPPNDDDFKRHRDEKPDYPYNTERKRFLSYGVSFWVSVEAAKLIKAKYPAKEQFGLKKIVLGELVPELGVIPRKIARDGHITLWKQIGAEPHNYFKHEVEE</sequence>
<dbReference type="Proteomes" id="UP000004605">
    <property type="component" value="Unassembled WGS sequence"/>
</dbReference>
<organism evidence="1 2">
    <name type="scientific">Vibrio ichthyoenteri ATCC 700023</name>
    <dbReference type="NCBI Taxonomy" id="870968"/>
    <lineage>
        <taxon>Bacteria</taxon>
        <taxon>Pseudomonadati</taxon>
        <taxon>Pseudomonadota</taxon>
        <taxon>Gammaproteobacteria</taxon>
        <taxon>Vibrionales</taxon>
        <taxon>Vibrionaceae</taxon>
        <taxon>Vibrio</taxon>
    </lineage>
</organism>
<protein>
    <submittedName>
        <fullName evidence="1">Uncharacterized protein</fullName>
    </submittedName>
</protein>
<comment type="caution">
    <text evidence="1">The sequence shown here is derived from an EMBL/GenBank/DDBJ whole genome shotgun (WGS) entry which is preliminary data.</text>
</comment>